<dbReference type="SUPFAM" id="SSF53448">
    <property type="entry name" value="Nucleotide-diphospho-sugar transferases"/>
    <property type="match status" value="1"/>
</dbReference>
<dbReference type="AlphaFoldDB" id="A0A1N7MYT4"/>
<dbReference type="RefSeq" id="WP_076448227.1">
    <property type="nucleotide sequence ID" value="NZ_FTOQ01000006.1"/>
</dbReference>
<dbReference type="Proteomes" id="UP000186684">
    <property type="component" value="Unassembled WGS sequence"/>
</dbReference>
<accession>A0A1N7MYT4</accession>
<dbReference type="Pfam" id="PF13704">
    <property type="entry name" value="Glyco_tranf_2_4"/>
    <property type="match status" value="1"/>
</dbReference>
<proteinExistence type="predicted"/>
<gene>
    <name evidence="2" type="ORF">SAMN05421759_10662</name>
</gene>
<dbReference type="STRING" id="633194.SAMN05421759_10662"/>
<keyword evidence="2" id="KW-0808">Transferase</keyword>
<sequence length="345" mass="38538">MRLTLDDLSAQTRRHGTPTPGARKLFSIMRDEMALLPSFLAHYRALGIEQFLIFDDGSSDGTRETLAAQPDVVLYEARHRFGKPVEIVFPDDTSRKDRFGTWVKAALPHVEAPGEIVAYFDADEFLILPPGVTSLAEVFDTMTRGAIPAICASVVEFFPETLAGLDGAMPDTPKGLFAAYPFFEPEPLVTLIEGERPDPFGTSKTNKLFEEYGIDAAKPTFLQRLTGRKPKPRFKRSPRHKLPLLRRDAETWQVGSHYANRPPSADHLLTIAHFVFTAEFAAKIARARRWKAHTEGAAKYDHYDQLLGRMRAEGGRFTGPASTRYTDPQQLIDVGLMRWPGAQPG</sequence>
<reference evidence="3" key="1">
    <citation type="submission" date="2017-01" db="EMBL/GenBank/DDBJ databases">
        <authorList>
            <person name="Varghese N."/>
            <person name="Submissions S."/>
        </authorList>
    </citation>
    <scope>NUCLEOTIDE SEQUENCE [LARGE SCALE GENOMIC DNA]</scope>
    <source>
        <strain evidence="3">DSM 29430</strain>
    </source>
</reference>
<evidence type="ECO:0000313" key="2">
    <source>
        <dbReference type="EMBL" id="SIS91250.1"/>
    </source>
</evidence>
<evidence type="ECO:0000313" key="3">
    <source>
        <dbReference type="Proteomes" id="UP000186684"/>
    </source>
</evidence>
<dbReference type="OrthoDB" id="3010234at2"/>
<dbReference type="GO" id="GO:0016740">
    <property type="term" value="F:transferase activity"/>
    <property type="evidence" value="ECO:0007669"/>
    <property type="project" value="UniProtKB-KW"/>
</dbReference>
<evidence type="ECO:0000256" key="1">
    <source>
        <dbReference type="SAM" id="MobiDB-lite"/>
    </source>
</evidence>
<feature type="region of interest" description="Disordered" evidence="1">
    <location>
        <begin position="1"/>
        <end position="20"/>
    </location>
</feature>
<dbReference type="EMBL" id="FTOQ01000006">
    <property type="protein sequence ID" value="SIS91250.1"/>
    <property type="molecule type" value="Genomic_DNA"/>
</dbReference>
<organism evidence="2 3">
    <name type="scientific">Roseivivax lentus</name>
    <dbReference type="NCBI Taxonomy" id="633194"/>
    <lineage>
        <taxon>Bacteria</taxon>
        <taxon>Pseudomonadati</taxon>
        <taxon>Pseudomonadota</taxon>
        <taxon>Alphaproteobacteria</taxon>
        <taxon>Rhodobacterales</taxon>
        <taxon>Roseobacteraceae</taxon>
        <taxon>Roseivivax</taxon>
    </lineage>
</organism>
<dbReference type="CDD" id="cd00761">
    <property type="entry name" value="Glyco_tranf_GTA_type"/>
    <property type="match status" value="1"/>
</dbReference>
<keyword evidence="3" id="KW-1185">Reference proteome</keyword>
<name>A0A1N7MYT4_9RHOB</name>
<dbReference type="InterPro" id="IPR029044">
    <property type="entry name" value="Nucleotide-diphossugar_trans"/>
</dbReference>
<protein>
    <submittedName>
        <fullName evidence="2">Glycosyl transferase family 2</fullName>
    </submittedName>
</protein>